<name>A0AAP9Y5F2_BURGL</name>
<evidence type="ECO:0000313" key="3">
    <source>
        <dbReference type="Proteomes" id="UP000594892"/>
    </source>
</evidence>
<evidence type="ECO:0000313" key="4">
    <source>
        <dbReference type="Proteomes" id="UP001056386"/>
    </source>
</evidence>
<protein>
    <submittedName>
        <fullName evidence="1">AbiV family abortive infection protein</fullName>
    </submittedName>
</protein>
<accession>A0AAP9Y5F2</accession>
<dbReference type="Proteomes" id="UP001056386">
    <property type="component" value="Chromosome 1"/>
</dbReference>
<dbReference type="Proteomes" id="UP000594892">
    <property type="component" value="Chromosome 2"/>
</dbReference>
<evidence type="ECO:0000313" key="2">
    <source>
        <dbReference type="EMBL" id="USS44783.1"/>
    </source>
</evidence>
<dbReference type="GeneID" id="45698921"/>
<dbReference type="AlphaFoldDB" id="A0AAP9Y5F2"/>
<dbReference type="Pfam" id="PF18728">
    <property type="entry name" value="HEPN_AbiV"/>
    <property type="match status" value="1"/>
</dbReference>
<gene>
    <name evidence="1" type="ORF">I6H06_15850</name>
    <name evidence="2" type="ORF">NFI99_24495</name>
</gene>
<reference evidence="2" key="2">
    <citation type="submission" date="2022-06" db="EMBL/GenBank/DDBJ databases">
        <title>Draft genome sequence of Burkholderia glumae strain GR20004 isolated from rice panicle showing bacterial panicle blight.</title>
        <authorList>
            <person name="Choi S.Y."/>
            <person name="Lee Y.H."/>
        </authorList>
    </citation>
    <scope>NUCLEOTIDE SEQUENCE</scope>
    <source>
        <strain evidence="2">GR20004</strain>
    </source>
</reference>
<dbReference type="NCBIfam" id="TIGR04498">
    <property type="entry name" value="AbiV_defense"/>
    <property type="match status" value="1"/>
</dbReference>
<dbReference type="RefSeq" id="WP_080569295.1">
    <property type="nucleotide sequence ID" value="NZ_CP021074.1"/>
</dbReference>
<keyword evidence="4" id="KW-1185">Reference proteome</keyword>
<dbReference type="InterPro" id="IPR030987">
    <property type="entry name" value="AbiV"/>
</dbReference>
<dbReference type="EMBL" id="CP065601">
    <property type="protein sequence ID" value="QPQ93692.1"/>
    <property type="molecule type" value="Genomic_DNA"/>
</dbReference>
<proteinExistence type="predicted"/>
<sequence>MSTNGRTDTHNLSVYKWKKLGKESLLNALRLHRDAILLFEANSFPSAFQLSVLSLEEFSKAKWIEHYYYSSITNCGFEEVEFEQQWLKLLYIHLEKQYAFVARDMFEYPPSLVEFIKNGGLERRKQQAVYVGLDRDRKTVLVKDRISLPSSVKQKEAKRMISWINAEFFLIHKTLTFYEQYFGIKEMDEVMLSPSANVIFEWPYKSRTRSAKHRHAHIVLHKDGNQAGPLRRD</sequence>
<organism evidence="1 3">
    <name type="scientific">Burkholderia glumae</name>
    <name type="common">Pseudomonas glumae</name>
    <dbReference type="NCBI Taxonomy" id="337"/>
    <lineage>
        <taxon>Bacteria</taxon>
        <taxon>Pseudomonadati</taxon>
        <taxon>Pseudomonadota</taxon>
        <taxon>Betaproteobacteria</taxon>
        <taxon>Burkholderiales</taxon>
        <taxon>Burkholderiaceae</taxon>
        <taxon>Burkholderia</taxon>
    </lineage>
</organism>
<dbReference type="EMBL" id="CP099587">
    <property type="protein sequence ID" value="USS44783.1"/>
    <property type="molecule type" value="Genomic_DNA"/>
</dbReference>
<evidence type="ECO:0000313" key="1">
    <source>
        <dbReference type="EMBL" id="QPQ93692.1"/>
    </source>
</evidence>
<reference evidence="1 3" key="1">
    <citation type="submission" date="2020-12" db="EMBL/GenBank/DDBJ databases">
        <title>FDA dAtabase for Regulatory Grade micrObial Sequences (FDA-ARGOS): Supporting development and validation of Infectious Disease Dx tests.</title>
        <authorList>
            <person name="Minogue T."/>
            <person name="Wolcott M."/>
            <person name="Wasieloski L."/>
            <person name="Aguilar W."/>
            <person name="Moore D."/>
            <person name="Jaissle J."/>
            <person name="Tallon L."/>
            <person name="Sadzewicz L."/>
            <person name="Zhao X."/>
            <person name="Boylan J."/>
            <person name="Ott S."/>
            <person name="Bowen H."/>
            <person name="Vavikolanu K."/>
            <person name="Mehta A."/>
            <person name="Aluvathingal J."/>
            <person name="Nadendla S."/>
            <person name="Yan Y."/>
            <person name="Sichtig H."/>
        </authorList>
    </citation>
    <scope>NUCLEOTIDE SEQUENCE [LARGE SCALE GENOMIC DNA]</scope>
    <source>
        <strain evidence="1 3">FDAARGOS_949</strain>
    </source>
</reference>